<gene>
    <name evidence="5" type="ORF">JJQ58_05890</name>
</gene>
<dbReference type="RefSeq" id="WP_203153793.1">
    <property type="nucleotide sequence ID" value="NZ_JAEPSA010000008.1"/>
</dbReference>
<keyword evidence="6" id="KW-1185">Reference proteome</keyword>
<sequence length="241" mass="27806">MTILSSKKGPLYLQIKQIIEDRIIHGIYTVGNHIPTETDFEKEFNVSKVTVRAAIKELVALGYLEKKSGKGTTVISHKPFNKVTKNKNFTEKLVEEGNEIKKIIKDIAVVRNEKNSELYNMFGENAYKITRVYLLNNTPYILFNHYLPYPLNSLSNYEDQKKNNDLSIYKILEESGIEIKNTEDSFSVKEDQAATNFLELNKSVSLLVRERQSYDYNGDTVEYSIGYYNSKLKKYSISLNN</sequence>
<evidence type="ECO:0000256" key="1">
    <source>
        <dbReference type="ARBA" id="ARBA00023015"/>
    </source>
</evidence>
<evidence type="ECO:0000256" key="2">
    <source>
        <dbReference type="ARBA" id="ARBA00023125"/>
    </source>
</evidence>
<dbReference type="InterPro" id="IPR036388">
    <property type="entry name" value="WH-like_DNA-bd_sf"/>
</dbReference>
<proteinExistence type="predicted"/>
<evidence type="ECO:0000313" key="6">
    <source>
        <dbReference type="Proteomes" id="UP000681586"/>
    </source>
</evidence>
<dbReference type="Pfam" id="PF07702">
    <property type="entry name" value="UTRA"/>
    <property type="match status" value="1"/>
</dbReference>
<dbReference type="PRINTS" id="PR00035">
    <property type="entry name" value="HTHGNTR"/>
</dbReference>
<dbReference type="EMBL" id="JAGXBM010000006">
    <property type="protein sequence ID" value="MBS3696991.1"/>
    <property type="molecule type" value="Genomic_DNA"/>
</dbReference>
<dbReference type="SMART" id="SM00866">
    <property type="entry name" value="UTRA"/>
    <property type="match status" value="1"/>
</dbReference>
<keyword evidence="3" id="KW-0804">Transcription</keyword>
<dbReference type="CDD" id="cd07377">
    <property type="entry name" value="WHTH_GntR"/>
    <property type="match status" value="1"/>
</dbReference>
<dbReference type="PROSITE" id="PS50949">
    <property type="entry name" value="HTH_GNTR"/>
    <property type="match status" value="1"/>
</dbReference>
<dbReference type="InterPro" id="IPR036390">
    <property type="entry name" value="WH_DNA-bd_sf"/>
</dbReference>
<dbReference type="InterPro" id="IPR050679">
    <property type="entry name" value="Bact_HTH_transcr_reg"/>
</dbReference>
<dbReference type="Pfam" id="PF00392">
    <property type="entry name" value="GntR"/>
    <property type="match status" value="1"/>
</dbReference>
<reference evidence="5 6" key="1">
    <citation type="submission" date="2021-05" db="EMBL/GenBank/DDBJ databases">
        <title>Staphylococcus fleurettii isolated from lake water in First Nation community in Manitoba, Canada.</title>
        <authorList>
            <person name="Bashar S."/>
            <person name="Murdock A."/>
            <person name="Patidar R."/>
            <person name="Golding G."/>
            <person name="Farenhorst A."/>
            <person name="Kumar A."/>
        </authorList>
    </citation>
    <scope>NUCLEOTIDE SEQUENCE [LARGE SCALE GENOMIC DNA]</scope>
    <source>
        <strain evidence="5 6">SF002</strain>
    </source>
</reference>
<dbReference type="Proteomes" id="UP000681586">
    <property type="component" value="Unassembled WGS sequence"/>
</dbReference>
<keyword evidence="2" id="KW-0238">DNA-binding</keyword>
<dbReference type="Gene3D" id="1.10.10.10">
    <property type="entry name" value="Winged helix-like DNA-binding domain superfamily/Winged helix DNA-binding domain"/>
    <property type="match status" value="1"/>
</dbReference>
<dbReference type="SUPFAM" id="SSF64288">
    <property type="entry name" value="Chorismate lyase-like"/>
    <property type="match status" value="1"/>
</dbReference>
<protein>
    <submittedName>
        <fullName evidence="5">GntR family transcriptional regulator</fullName>
    </submittedName>
</protein>
<dbReference type="SMART" id="SM00345">
    <property type="entry name" value="HTH_GNTR"/>
    <property type="match status" value="1"/>
</dbReference>
<dbReference type="SUPFAM" id="SSF46785">
    <property type="entry name" value="Winged helix' DNA-binding domain"/>
    <property type="match status" value="1"/>
</dbReference>
<dbReference type="Gene3D" id="3.40.1410.10">
    <property type="entry name" value="Chorismate lyase-like"/>
    <property type="match status" value="1"/>
</dbReference>
<comment type="caution">
    <text evidence="5">The sequence shown here is derived from an EMBL/GenBank/DDBJ whole genome shotgun (WGS) entry which is preliminary data.</text>
</comment>
<dbReference type="PANTHER" id="PTHR44846:SF1">
    <property type="entry name" value="MANNOSYL-D-GLYCERATE TRANSPORT_METABOLISM SYSTEM REPRESSOR MNGR-RELATED"/>
    <property type="match status" value="1"/>
</dbReference>
<dbReference type="InterPro" id="IPR028978">
    <property type="entry name" value="Chorismate_lyase_/UTRA_dom_sf"/>
</dbReference>
<accession>A0ABS5MM70</accession>
<dbReference type="InterPro" id="IPR011663">
    <property type="entry name" value="UTRA"/>
</dbReference>
<dbReference type="InterPro" id="IPR000524">
    <property type="entry name" value="Tscrpt_reg_HTH_GntR"/>
</dbReference>
<keyword evidence="1" id="KW-0805">Transcription regulation</keyword>
<name>A0ABS5MM70_9STAP</name>
<feature type="domain" description="HTH gntR-type" evidence="4">
    <location>
        <begin position="9"/>
        <end position="77"/>
    </location>
</feature>
<evidence type="ECO:0000256" key="3">
    <source>
        <dbReference type="ARBA" id="ARBA00023163"/>
    </source>
</evidence>
<evidence type="ECO:0000259" key="4">
    <source>
        <dbReference type="PROSITE" id="PS50949"/>
    </source>
</evidence>
<dbReference type="PANTHER" id="PTHR44846">
    <property type="entry name" value="MANNOSYL-D-GLYCERATE TRANSPORT/METABOLISM SYSTEM REPRESSOR MNGR-RELATED"/>
    <property type="match status" value="1"/>
</dbReference>
<organism evidence="5 6">
    <name type="scientific">Mammaliicoccus fleurettii</name>
    <dbReference type="NCBI Taxonomy" id="150056"/>
    <lineage>
        <taxon>Bacteria</taxon>
        <taxon>Bacillati</taxon>
        <taxon>Bacillota</taxon>
        <taxon>Bacilli</taxon>
        <taxon>Bacillales</taxon>
        <taxon>Staphylococcaceae</taxon>
        <taxon>Mammaliicoccus</taxon>
    </lineage>
</organism>
<evidence type="ECO:0000313" key="5">
    <source>
        <dbReference type="EMBL" id="MBS3696991.1"/>
    </source>
</evidence>